<comment type="caution">
    <text evidence="2">The sequence shown here is derived from an EMBL/GenBank/DDBJ whole genome shotgun (WGS) entry which is preliminary data.</text>
</comment>
<dbReference type="Pfam" id="PF12224">
    <property type="entry name" value="Amidoligase_2"/>
    <property type="match status" value="1"/>
</dbReference>
<organism evidence="2 3">
    <name type="scientific">Podospora aff. communis PSN243</name>
    <dbReference type="NCBI Taxonomy" id="3040156"/>
    <lineage>
        <taxon>Eukaryota</taxon>
        <taxon>Fungi</taxon>
        <taxon>Dikarya</taxon>
        <taxon>Ascomycota</taxon>
        <taxon>Pezizomycotina</taxon>
        <taxon>Sordariomycetes</taxon>
        <taxon>Sordariomycetidae</taxon>
        <taxon>Sordariales</taxon>
        <taxon>Podosporaceae</taxon>
        <taxon>Podospora</taxon>
    </lineage>
</organism>
<feature type="compositionally biased region" description="Polar residues" evidence="1">
    <location>
        <begin position="549"/>
        <end position="562"/>
    </location>
</feature>
<dbReference type="PANTHER" id="PTHR36847:SF1">
    <property type="entry name" value="AMIDOLIGASE ENZYME"/>
    <property type="match status" value="1"/>
</dbReference>
<evidence type="ECO:0000313" key="2">
    <source>
        <dbReference type="EMBL" id="KAK4451572.1"/>
    </source>
</evidence>
<evidence type="ECO:0000256" key="1">
    <source>
        <dbReference type="SAM" id="MobiDB-lite"/>
    </source>
</evidence>
<proteinExistence type="predicted"/>
<evidence type="ECO:0008006" key="4">
    <source>
        <dbReference type="Google" id="ProtNLM"/>
    </source>
</evidence>
<keyword evidence="3" id="KW-1185">Reference proteome</keyword>
<feature type="region of interest" description="Disordered" evidence="1">
    <location>
        <begin position="261"/>
        <end position="313"/>
    </location>
</feature>
<dbReference type="AlphaFoldDB" id="A0AAV9GU81"/>
<dbReference type="EMBL" id="MU865927">
    <property type="protein sequence ID" value="KAK4451572.1"/>
    <property type="molecule type" value="Genomic_DNA"/>
</dbReference>
<gene>
    <name evidence="2" type="ORF">QBC34DRAFT_436261</name>
</gene>
<name>A0AAV9GU81_9PEZI</name>
<dbReference type="InterPro" id="IPR022025">
    <property type="entry name" value="Amidoligase_2"/>
</dbReference>
<accession>A0AAV9GU81</accession>
<evidence type="ECO:0000313" key="3">
    <source>
        <dbReference type="Proteomes" id="UP001321760"/>
    </source>
</evidence>
<reference evidence="2" key="2">
    <citation type="submission" date="2023-05" db="EMBL/GenBank/DDBJ databases">
        <authorList>
            <consortium name="Lawrence Berkeley National Laboratory"/>
            <person name="Steindorff A."/>
            <person name="Hensen N."/>
            <person name="Bonometti L."/>
            <person name="Westerberg I."/>
            <person name="Brannstrom I.O."/>
            <person name="Guillou S."/>
            <person name="Cros-Aarteil S."/>
            <person name="Calhoun S."/>
            <person name="Haridas S."/>
            <person name="Kuo A."/>
            <person name="Mondo S."/>
            <person name="Pangilinan J."/>
            <person name="Riley R."/>
            <person name="Labutti K."/>
            <person name="Andreopoulos B."/>
            <person name="Lipzen A."/>
            <person name="Chen C."/>
            <person name="Yanf M."/>
            <person name="Daum C."/>
            <person name="Ng V."/>
            <person name="Clum A."/>
            <person name="Ohm R."/>
            <person name="Martin F."/>
            <person name="Silar P."/>
            <person name="Natvig D."/>
            <person name="Lalanne C."/>
            <person name="Gautier V."/>
            <person name="Ament-Velasquez S.L."/>
            <person name="Kruys A."/>
            <person name="Hutchinson M.I."/>
            <person name="Powell A.J."/>
            <person name="Barry K."/>
            <person name="Miller A.N."/>
            <person name="Grigoriev I.V."/>
            <person name="Debuchy R."/>
            <person name="Gladieux P."/>
            <person name="Thoren M.H."/>
            <person name="Johannesson H."/>
        </authorList>
    </citation>
    <scope>NUCLEOTIDE SEQUENCE</scope>
    <source>
        <strain evidence="2">PSN243</strain>
    </source>
</reference>
<reference evidence="2" key="1">
    <citation type="journal article" date="2023" name="Mol. Phylogenet. Evol.">
        <title>Genome-scale phylogeny and comparative genomics of the fungal order Sordariales.</title>
        <authorList>
            <person name="Hensen N."/>
            <person name="Bonometti L."/>
            <person name="Westerberg I."/>
            <person name="Brannstrom I.O."/>
            <person name="Guillou S."/>
            <person name="Cros-Aarteil S."/>
            <person name="Calhoun S."/>
            <person name="Haridas S."/>
            <person name="Kuo A."/>
            <person name="Mondo S."/>
            <person name="Pangilinan J."/>
            <person name="Riley R."/>
            <person name="LaButti K."/>
            <person name="Andreopoulos B."/>
            <person name="Lipzen A."/>
            <person name="Chen C."/>
            <person name="Yan M."/>
            <person name="Daum C."/>
            <person name="Ng V."/>
            <person name="Clum A."/>
            <person name="Steindorff A."/>
            <person name="Ohm R.A."/>
            <person name="Martin F."/>
            <person name="Silar P."/>
            <person name="Natvig D.O."/>
            <person name="Lalanne C."/>
            <person name="Gautier V."/>
            <person name="Ament-Velasquez S.L."/>
            <person name="Kruys A."/>
            <person name="Hutchinson M.I."/>
            <person name="Powell A.J."/>
            <person name="Barry K."/>
            <person name="Miller A.N."/>
            <person name="Grigoriev I.V."/>
            <person name="Debuchy R."/>
            <person name="Gladieux P."/>
            <person name="Hiltunen Thoren M."/>
            <person name="Johannesson H."/>
        </authorList>
    </citation>
    <scope>NUCLEOTIDE SEQUENCE</scope>
    <source>
        <strain evidence="2">PSN243</strain>
    </source>
</reference>
<dbReference type="Proteomes" id="UP001321760">
    <property type="component" value="Unassembled WGS sequence"/>
</dbReference>
<feature type="compositionally biased region" description="Low complexity" evidence="1">
    <location>
        <begin position="581"/>
        <end position="590"/>
    </location>
</feature>
<feature type="compositionally biased region" description="Basic and acidic residues" evidence="1">
    <location>
        <begin position="601"/>
        <end position="620"/>
    </location>
</feature>
<protein>
    <recommendedName>
        <fullName evidence="4">Amidoligase enzyme</fullName>
    </recommendedName>
</protein>
<feature type="region of interest" description="Disordered" evidence="1">
    <location>
        <begin position="493"/>
        <end position="637"/>
    </location>
</feature>
<sequence>MAQWIPEQDAMETGNCLSFAVELEFIMSFKEEEYHLNAVPEIPVFTPEYEATQPEALVRKQTDCYREDPNKFPNLEMREFFQGRGFGLLNEIASHNTPKRFPEMYLFPHTGWDIDEDCSVRELVATGYDAERMFPQYHYIGLEIKTPVLRHSQASFDHIREVMAAINEKFRVRTNLTCGMHCHVGAGTKMMRNNEGTYLVDSALKQPVFKARTFSLQDLRRISALVWAADPFLATLHPPERQRNQWSPSIRLESKLAEGRCGKPANKFSTPGPETELDKEPTKPMQRISSERFPATRPKTLPADAEERSKVLEDQPRPRKVVLDRVFPGADMLLAATSKMQIADMLSVQDSVSRMNYNFAQYGAGNSCLNSTTFDKGTIEFREAAGSMNPEAATNWAAVGCNLVHFARTAEIQTFHRVLNRLARAEEAALNGTGNQYDIISFLGDIGLPSIALWYEKRLRRAPMTHWYPMQIQFPVELPEVLVNPKTLWTREVEKRPSTKASQSSRKADAKRCRRRRLEGNMKARPATRKVAATTPKVSRQSPPPAGNETVNRNDWCNQWLNQGVGSASSAGHEAHPSPPASAVVSSPAATRPAVEQPQPTREERAEADRSESRQQDEPHVGFIKKGMKNLRLGTSK</sequence>
<dbReference type="PANTHER" id="PTHR36847">
    <property type="entry name" value="AMIDOLIGASE ENZYME"/>
    <property type="match status" value="1"/>
</dbReference>